<organism evidence="1 2">
    <name type="scientific">Araneus ventricosus</name>
    <name type="common">Orbweaver spider</name>
    <name type="synonym">Epeira ventricosa</name>
    <dbReference type="NCBI Taxonomy" id="182803"/>
    <lineage>
        <taxon>Eukaryota</taxon>
        <taxon>Metazoa</taxon>
        <taxon>Ecdysozoa</taxon>
        <taxon>Arthropoda</taxon>
        <taxon>Chelicerata</taxon>
        <taxon>Arachnida</taxon>
        <taxon>Araneae</taxon>
        <taxon>Araneomorphae</taxon>
        <taxon>Entelegynae</taxon>
        <taxon>Araneoidea</taxon>
        <taxon>Araneidae</taxon>
        <taxon>Araneus</taxon>
    </lineage>
</organism>
<evidence type="ECO:0000313" key="1">
    <source>
        <dbReference type="EMBL" id="GBM23996.1"/>
    </source>
</evidence>
<protein>
    <submittedName>
        <fullName evidence="1">Uncharacterized protein</fullName>
    </submittedName>
</protein>
<dbReference type="EMBL" id="BGPR01000508">
    <property type="protein sequence ID" value="GBM23996.1"/>
    <property type="molecule type" value="Genomic_DNA"/>
</dbReference>
<name>A0A4Y2E6N0_ARAVE</name>
<gene>
    <name evidence="1" type="ORF">AVEN_274410_1</name>
</gene>
<reference evidence="1 2" key="1">
    <citation type="journal article" date="2019" name="Sci. Rep.">
        <title>Orb-weaving spider Araneus ventricosus genome elucidates the spidroin gene catalogue.</title>
        <authorList>
            <person name="Kono N."/>
            <person name="Nakamura H."/>
            <person name="Ohtoshi R."/>
            <person name="Moran D.A.P."/>
            <person name="Shinohara A."/>
            <person name="Yoshida Y."/>
            <person name="Fujiwara M."/>
            <person name="Mori M."/>
            <person name="Tomita M."/>
            <person name="Arakawa K."/>
        </authorList>
    </citation>
    <scope>NUCLEOTIDE SEQUENCE [LARGE SCALE GENOMIC DNA]</scope>
</reference>
<dbReference type="AlphaFoldDB" id="A0A4Y2E6N0"/>
<accession>A0A4Y2E6N0</accession>
<comment type="caution">
    <text evidence="1">The sequence shown here is derived from an EMBL/GenBank/DDBJ whole genome shotgun (WGS) entry which is preliminary data.</text>
</comment>
<sequence length="170" mass="19240">MKAADVFVIKMWVFDKNVEIRYSVYDLYTKTIDVYCYEHGKSLHSNVSLMVGKRVLQGGVICPEKHSAVLEDLRVYSGTPGWIGRRHFFCTLTTGKVTSPNPTGGTRIDLLSKERATEDKSDVSDIDGEVTEYRDHKTDSEIDVEDNLVHEEDNHSNSDTNACIIHPFNL</sequence>
<evidence type="ECO:0000313" key="2">
    <source>
        <dbReference type="Proteomes" id="UP000499080"/>
    </source>
</evidence>
<proteinExistence type="predicted"/>
<keyword evidence="2" id="KW-1185">Reference proteome</keyword>
<dbReference type="Proteomes" id="UP000499080">
    <property type="component" value="Unassembled WGS sequence"/>
</dbReference>